<evidence type="ECO:0000256" key="2">
    <source>
        <dbReference type="ARBA" id="ARBA00005982"/>
    </source>
</evidence>
<dbReference type="GO" id="GO:0042937">
    <property type="term" value="F:tripeptide transmembrane transporter activity"/>
    <property type="evidence" value="ECO:0007669"/>
    <property type="project" value="InterPro"/>
</dbReference>
<evidence type="ECO:0000256" key="1">
    <source>
        <dbReference type="ARBA" id="ARBA00004141"/>
    </source>
</evidence>
<dbReference type="CDD" id="cd17417">
    <property type="entry name" value="MFS_NPF5"/>
    <property type="match status" value="1"/>
</dbReference>
<keyword evidence="4 7" id="KW-1133">Transmembrane helix</keyword>
<dbReference type="Gramene" id="OE9A010781T1">
    <property type="protein sequence ID" value="OE9A010781C1"/>
    <property type="gene ID" value="OE9A010781"/>
</dbReference>
<protein>
    <submittedName>
        <fullName evidence="8">NRT1 PTR FAMILY -like</fullName>
    </submittedName>
</protein>
<sequence>MAAGTTSTTTATAEDGRSEYTEDGTVDLKGNRVLRSKSGGWTACSFIVAYEIFERMAYCGISANLVLYLTQKLHQGTVVASNNVTYWIGTIWMTPILGAYVADAHLGRYWTFLIACAIYFVGMCLLTLAVSVPGLRPPPYNDINETDCPKATTLELEVFFTALYTLAIGTGGTKPNISTIGADQFDDFDPKEKSQKLSFFNWWMFSIFFGILFGNTVLVYIQDNVGWALGYGIQTVGLAIAITVFLVGTPFYRHKNPNGSPFTRMARVIVASIRKWKVSIPEDPKDFYEFDVEEYTKIGKFKLQPTPTLRFLNKACVQINSKSPWKLCSVTEVEETKQMLRMLPILITTFLPSVMVAQSNTLFIKQGSTLDKRMGHIKLPPASLGAFVTIAMLVCIILYDQVFVKIVRRWTKNPRGITLLQRLGIGFTLHIVIMVIASVTEKHRLSVAQKHNLVESGGQVPLTIFILLPQFILMGVADAYSEVAKIEFFYDQAPESMKSLGTSYSMTSVGIGNFLSSFILSTVSHITKENGHKGWIQNNLNASRLDLYFAFLAVLSFLNIIVFLIVSKLYRYKDEVSNSMEVLKEELGRAKKESTRERMYKAIKR</sequence>
<name>A0A8S0ST41_OLEEU</name>
<feature type="transmembrane region" description="Helical" evidence="7">
    <location>
        <begin position="419"/>
        <end position="440"/>
    </location>
</feature>
<dbReference type="OrthoDB" id="8904098at2759"/>
<comment type="similarity">
    <text evidence="6">Belongs to the major facilitator superfamily. Phosphate:H(+) symporter (TC 2.A.1.9) family.</text>
</comment>
<evidence type="ECO:0000256" key="7">
    <source>
        <dbReference type="SAM" id="Phobius"/>
    </source>
</evidence>
<feature type="transmembrane region" description="Helical" evidence="7">
    <location>
        <begin position="343"/>
        <end position="364"/>
    </location>
</feature>
<feature type="transmembrane region" description="Helical" evidence="7">
    <location>
        <begin position="84"/>
        <end position="102"/>
    </location>
</feature>
<dbReference type="AlphaFoldDB" id="A0A8S0ST41"/>
<evidence type="ECO:0000256" key="4">
    <source>
        <dbReference type="ARBA" id="ARBA00022989"/>
    </source>
</evidence>
<keyword evidence="9" id="KW-1185">Reference proteome</keyword>
<comment type="subcellular location">
    <subcellularLocation>
        <location evidence="1">Membrane</location>
        <topology evidence="1">Multi-pass membrane protein</topology>
    </subcellularLocation>
</comment>
<feature type="transmembrane region" description="Helical" evidence="7">
    <location>
        <begin position="547"/>
        <end position="570"/>
    </location>
</feature>
<dbReference type="GO" id="GO:0071916">
    <property type="term" value="F:dipeptide transmembrane transporter activity"/>
    <property type="evidence" value="ECO:0007669"/>
    <property type="project" value="InterPro"/>
</dbReference>
<proteinExistence type="inferred from homology"/>
<feature type="transmembrane region" description="Helical" evidence="7">
    <location>
        <begin position="200"/>
        <end position="221"/>
    </location>
</feature>
<feature type="transmembrane region" description="Helical" evidence="7">
    <location>
        <begin position="501"/>
        <end position="527"/>
    </location>
</feature>
<comment type="caution">
    <text evidence="8">The sequence shown here is derived from an EMBL/GenBank/DDBJ whole genome shotgun (WGS) entry which is preliminary data.</text>
</comment>
<reference evidence="8 9" key="1">
    <citation type="submission" date="2019-12" db="EMBL/GenBank/DDBJ databases">
        <authorList>
            <person name="Alioto T."/>
            <person name="Alioto T."/>
            <person name="Gomez Garrido J."/>
        </authorList>
    </citation>
    <scope>NUCLEOTIDE SEQUENCE [LARGE SCALE GENOMIC DNA]</scope>
</reference>
<dbReference type="InterPro" id="IPR044739">
    <property type="entry name" value="NRT1/PTR"/>
</dbReference>
<dbReference type="GO" id="GO:0016020">
    <property type="term" value="C:membrane"/>
    <property type="evidence" value="ECO:0007669"/>
    <property type="project" value="UniProtKB-SubCell"/>
</dbReference>
<evidence type="ECO:0000256" key="3">
    <source>
        <dbReference type="ARBA" id="ARBA00022692"/>
    </source>
</evidence>
<accession>A0A8S0ST41</accession>
<dbReference type="EMBL" id="CACTIH010005508">
    <property type="protein sequence ID" value="CAA2995783.1"/>
    <property type="molecule type" value="Genomic_DNA"/>
</dbReference>
<dbReference type="PANTHER" id="PTHR11654">
    <property type="entry name" value="OLIGOPEPTIDE TRANSPORTER-RELATED"/>
    <property type="match status" value="1"/>
</dbReference>
<dbReference type="Pfam" id="PF00854">
    <property type="entry name" value="PTR2"/>
    <property type="match status" value="1"/>
</dbReference>
<feature type="transmembrane region" description="Helical" evidence="7">
    <location>
        <begin position="108"/>
        <end position="130"/>
    </location>
</feature>
<feature type="transmembrane region" description="Helical" evidence="7">
    <location>
        <begin position="384"/>
        <end position="407"/>
    </location>
</feature>
<gene>
    <name evidence="8" type="ORF">OLEA9_A010781</name>
</gene>
<organism evidence="8 9">
    <name type="scientific">Olea europaea subsp. europaea</name>
    <dbReference type="NCBI Taxonomy" id="158383"/>
    <lineage>
        <taxon>Eukaryota</taxon>
        <taxon>Viridiplantae</taxon>
        <taxon>Streptophyta</taxon>
        <taxon>Embryophyta</taxon>
        <taxon>Tracheophyta</taxon>
        <taxon>Spermatophyta</taxon>
        <taxon>Magnoliopsida</taxon>
        <taxon>eudicotyledons</taxon>
        <taxon>Gunneridae</taxon>
        <taxon>Pentapetalae</taxon>
        <taxon>asterids</taxon>
        <taxon>lamiids</taxon>
        <taxon>Lamiales</taxon>
        <taxon>Oleaceae</taxon>
        <taxon>Oleeae</taxon>
        <taxon>Olea</taxon>
    </lineage>
</organism>
<dbReference type="Gene3D" id="1.20.1250.20">
    <property type="entry name" value="MFS general substrate transporter like domains"/>
    <property type="match status" value="1"/>
</dbReference>
<dbReference type="SUPFAM" id="SSF103473">
    <property type="entry name" value="MFS general substrate transporter"/>
    <property type="match status" value="1"/>
</dbReference>
<keyword evidence="5 7" id="KW-0472">Membrane</keyword>
<dbReference type="Proteomes" id="UP000594638">
    <property type="component" value="Unassembled WGS sequence"/>
</dbReference>
<evidence type="ECO:0000313" key="9">
    <source>
        <dbReference type="Proteomes" id="UP000594638"/>
    </source>
</evidence>
<keyword evidence="3 7" id="KW-0812">Transmembrane</keyword>
<evidence type="ECO:0000256" key="6">
    <source>
        <dbReference type="ARBA" id="ARBA00044504"/>
    </source>
</evidence>
<comment type="similarity">
    <text evidence="2">Belongs to the major facilitator superfamily. Proton-dependent oligopeptide transporter (POT/PTR) (TC 2.A.17) family.</text>
</comment>
<evidence type="ECO:0000313" key="8">
    <source>
        <dbReference type="EMBL" id="CAA2995783.1"/>
    </source>
</evidence>
<feature type="transmembrane region" description="Helical" evidence="7">
    <location>
        <begin position="227"/>
        <end position="247"/>
    </location>
</feature>
<feature type="transmembrane region" description="Helical" evidence="7">
    <location>
        <begin position="460"/>
        <end position="480"/>
    </location>
</feature>
<dbReference type="InterPro" id="IPR036259">
    <property type="entry name" value="MFS_trans_sf"/>
</dbReference>
<dbReference type="InterPro" id="IPR000109">
    <property type="entry name" value="POT_fam"/>
</dbReference>
<evidence type="ECO:0000256" key="5">
    <source>
        <dbReference type="ARBA" id="ARBA00023136"/>
    </source>
</evidence>